<dbReference type="InterPro" id="IPR050182">
    <property type="entry name" value="Cytochrome_P450_fam2"/>
</dbReference>
<dbReference type="GO" id="GO:0006805">
    <property type="term" value="P:xenobiotic metabolic process"/>
    <property type="evidence" value="ECO:0007669"/>
    <property type="project" value="TreeGrafter"/>
</dbReference>
<organism evidence="4 5">
    <name type="scientific">Nothocercus nigrocapillus</name>
    <dbReference type="NCBI Taxonomy" id="1977171"/>
    <lineage>
        <taxon>Eukaryota</taxon>
        <taxon>Metazoa</taxon>
        <taxon>Chordata</taxon>
        <taxon>Craniata</taxon>
        <taxon>Vertebrata</taxon>
        <taxon>Euteleostomi</taxon>
        <taxon>Archelosauria</taxon>
        <taxon>Archosauria</taxon>
        <taxon>Dinosauria</taxon>
        <taxon>Saurischia</taxon>
        <taxon>Theropoda</taxon>
        <taxon>Coelurosauria</taxon>
        <taxon>Aves</taxon>
        <taxon>Palaeognathae</taxon>
        <taxon>Tinamiformes</taxon>
        <taxon>Tinamidae</taxon>
        <taxon>Nothocercus</taxon>
    </lineage>
</organism>
<keyword evidence="5" id="KW-1185">Reference proteome</keyword>
<dbReference type="GO" id="GO:0006082">
    <property type="term" value="P:organic acid metabolic process"/>
    <property type="evidence" value="ECO:0007669"/>
    <property type="project" value="TreeGrafter"/>
</dbReference>
<dbReference type="GO" id="GO:0005737">
    <property type="term" value="C:cytoplasm"/>
    <property type="evidence" value="ECO:0007669"/>
    <property type="project" value="TreeGrafter"/>
</dbReference>
<dbReference type="SUPFAM" id="SSF48264">
    <property type="entry name" value="Cytochrome P450"/>
    <property type="match status" value="1"/>
</dbReference>
<dbReference type="PANTHER" id="PTHR24300:SF134">
    <property type="entry name" value="CYTOCHROME P450, FAMILY 2, SUBFAMILY AB, POLYPEPTIDE 2-RELATED"/>
    <property type="match status" value="1"/>
</dbReference>
<gene>
    <name evidence="4" type="primary">Cyp1b1_0</name>
    <name evidence="4" type="ORF">NOTNIG_R14679</name>
</gene>
<accession>A0A851T498</accession>
<evidence type="ECO:0000313" key="5">
    <source>
        <dbReference type="Proteomes" id="UP000661971"/>
    </source>
</evidence>
<dbReference type="Proteomes" id="UP000661971">
    <property type="component" value="Unassembled WGS sequence"/>
</dbReference>
<dbReference type="EMBL" id="WBNA01000088">
    <property type="protein sequence ID" value="NXD10442.1"/>
    <property type="molecule type" value="Genomic_DNA"/>
</dbReference>
<feature type="non-terminal residue" evidence="4">
    <location>
        <position position="80"/>
    </location>
</feature>
<evidence type="ECO:0000313" key="4">
    <source>
        <dbReference type="EMBL" id="NXD10442.1"/>
    </source>
</evidence>
<feature type="non-terminal residue" evidence="4">
    <location>
        <position position="1"/>
    </location>
</feature>
<keyword evidence="2" id="KW-0479">Metal-binding</keyword>
<reference evidence="5" key="1">
    <citation type="submission" date="2023-07" db="EMBL/GenBank/DDBJ databases">
        <title>Bird 10,000 Genomes (B10K) Project - Family phase.</title>
        <authorList>
            <person name="Zhang G."/>
        </authorList>
    </citation>
    <scope>NUCLEOTIDE SEQUENCE [LARGE SCALE GENOMIC DNA]</scope>
</reference>
<dbReference type="Gene3D" id="1.10.630.10">
    <property type="entry name" value="Cytochrome P450"/>
    <property type="match status" value="1"/>
</dbReference>
<keyword evidence="3" id="KW-0408">Iron</keyword>
<evidence type="ECO:0000256" key="1">
    <source>
        <dbReference type="ARBA" id="ARBA00010617"/>
    </source>
</evidence>
<comment type="similarity">
    <text evidence="1">Belongs to the cytochrome P450 family.</text>
</comment>
<dbReference type="GO" id="GO:0005506">
    <property type="term" value="F:iron ion binding"/>
    <property type="evidence" value="ECO:0007669"/>
    <property type="project" value="InterPro"/>
</dbReference>
<proteinExistence type="inferred from homology"/>
<evidence type="ECO:0000256" key="2">
    <source>
        <dbReference type="ARBA" id="ARBA00022723"/>
    </source>
</evidence>
<dbReference type="PANTHER" id="PTHR24300">
    <property type="entry name" value="CYTOCHROME P450 508A4-RELATED"/>
    <property type="match status" value="1"/>
</dbReference>
<dbReference type="InterPro" id="IPR001128">
    <property type="entry name" value="Cyt_P450"/>
</dbReference>
<protein>
    <submittedName>
        <fullName evidence="4">CP1B1 protein</fullName>
    </submittedName>
</protein>
<dbReference type="AlphaFoldDB" id="A0A851T498"/>
<dbReference type="Pfam" id="PF00067">
    <property type="entry name" value="p450"/>
    <property type="match status" value="1"/>
</dbReference>
<name>A0A851T498_9AVES</name>
<sequence>WTFFVCFLEKVQKELDTVLNPSHLICYEDRKNLPYTNAVIHEIMRFGSIILVTIPRQAVKNTTMLGYHIPKVQLSHLLQC</sequence>
<dbReference type="GO" id="GO:0016712">
    <property type="term" value="F:oxidoreductase activity, acting on paired donors, with incorporation or reduction of molecular oxygen, reduced flavin or flavoprotein as one donor, and incorporation of one atom of oxygen"/>
    <property type="evidence" value="ECO:0007669"/>
    <property type="project" value="TreeGrafter"/>
</dbReference>
<dbReference type="InterPro" id="IPR036396">
    <property type="entry name" value="Cyt_P450_sf"/>
</dbReference>
<dbReference type="GO" id="GO:0020037">
    <property type="term" value="F:heme binding"/>
    <property type="evidence" value="ECO:0007669"/>
    <property type="project" value="InterPro"/>
</dbReference>
<comment type="caution">
    <text evidence="4">The sequence shown here is derived from an EMBL/GenBank/DDBJ whole genome shotgun (WGS) entry which is preliminary data.</text>
</comment>
<evidence type="ECO:0000256" key="3">
    <source>
        <dbReference type="ARBA" id="ARBA00023004"/>
    </source>
</evidence>